<protein>
    <submittedName>
        <fullName evidence="1">Uncharacterized protein</fullName>
    </submittedName>
</protein>
<proteinExistence type="predicted"/>
<name>A0A8S9ZNN0_9BILA</name>
<accession>A0A8S9ZNN0</accession>
<comment type="caution">
    <text evidence="1">The sequence shown here is derived from an EMBL/GenBank/DDBJ whole genome shotgun (WGS) entry which is preliminary data.</text>
</comment>
<evidence type="ECO:0000313" key="1">
    <source>
        <dbReference type="EMBL" id="KAF7634822.1"/>
    </source>
</evidence>
<dbReference type="EMBL" id="JABEBT010000050">
    <property type="protein sequence ID" value="KAF7634822.1"/>
    <property type="molecule type" value="Genomic_DNA"/>
</dbReference>
<dbReference type="InterPro" id="IPR015946">
    <property type="entry name" value="KH_dom-like_a/b"/>
</dbReference>
<dbReference type="AlphaFoldDB" id="A0A8S9ZNN0"/>
<gene>
    <name evidence="1" type="ORF">Mgra_00005715</name>
</gene>
<evidence type="ECO:0000313" key="2">
    <source>
        <dbReference type="Proteomes" id="UP000605970"/>
    </source>
</evidence>
<reference evidence="1" key="1">
    <citation type="journal article" date="2020" name="Ecol. Evol.">
        <title>Genome structure and content of the rice root-knot nematode (Meloidogyne graminicola).</title>
        <authorList>
            <person name="Phan N.T."/>
            <person name="Danchin E.G.J."/>
            <person name="Klopp C."/>
            <person name="Perfus-Barbeoch L."/>
            <person name="Kozlowski D.K."/>
            <person name="Koutsovoulos G.D."/>
            <person name="Lopez-Roques C."/>
            <person name="Bouchez O."/>
            <person name="Zahm M."/>
            <person name="Besnard G."/>
            <person name="Bellafiore S."/>
        </authorList>
    </citation>
    <scope>NUCLEOTIDE SEQUENCE</scope>
    <source>
        <strain evidence="1">VN-18</strain>
    </source>
</reference>
<keyword evidence="2" id="KW-1185">Reference proteome</keyword>
<sequence>MLTIFKYYAFLNSTSFYSPLILIKCNIHYRSPGTNRMSGYEIKDSRLRVLKKKIERTFTKQYLQTFGLNSLENTKLILERNQTKSRFLDPKKREQLTKIYMNVLPDLLSREDSLRDVLITKLELPDLMNEIRVFWRCTGDVETDWKTKNYLTEYSEKLRKDMSETEMDQLFKNADYGADYKAISKIGSLEGKELITEEEREKEKHRQDGWIVGEKNVKNKIKKFV</sequence>
<dbReference type="Gene3D" id="3.30.300.20">
    <property type="match status" value="1"/>
</dbReference>
<organism evidence="1 2">
    <name type="scientific">Meloidogyne graminicola</name>
    <dbReference type="NCBI Taxonomy" id="189291"/>
    <lineage>
        <taxon>Eukaryota</taxon>
        <taxon>Metazoa</taxon>
        <taxon>Ecdysozoa</taxon>
        <taxon>Nematoda</taxon>
        <taxon>Chromadorea</taxon>
        <taxon>Rhabditida</taxon>
        <taxon>Tylenchina</taxon>
        <taxon>Tylenchomorpha</taxon>
        <taxon>Tylenchoidea</taxon>
        <taxon>Meloidogynidae</taxon>
        <taxon>Meloidogyninae</taxon>
        <taxon>Meloidogyne</taxon>
    </lineage>
</organism>
<dbReference type="OrthoDB" id="418445at2759"/>
<dbReference type="Proteomes" id="UP000605970">
    <property type="component" value="Unassembled WGS sequence"/>
</dbReference>